<keyword evidence="2" id="KW-0645">Protease</keyword>
<dbReference type="PROSITE" id="PS00134">
    <property type="entry name" value="TRYPSIN_HIS"/>
    <property type="match status" value="1"/>
</dbReference>
<dbReference type="InterPro" id="IPR050430">
    <property type="entry name" value="Peptidase_S1"/>
</dbReference>
<gene>
    <name evidence="8" type="ORF">FF38_13702</name>
</gene>
<dbReference type="SMART" id="SM00020">
    <property type="entry name" value="Tryp_SPc"/>
    <property type="match status" value="1"/>
</dbReference>
<feature type="domain" description="Peptidase S1" evidence="7">
    <location>
        <begin position="31"/>
        <end position="258"/>
    </location>
</feature>
<dbReference type="OrthoDB" id="10051896at2759"/>
<dbReference type="EMBL" id="JRES01001123">
    <property type="protein sequence ID" value="KNC25340.1"/>
    <property type="molecule type" value="Genomic_DNA"/>
</dbReference>
<feature type="signal peptide" evidence="6">
    <location>
        <begin position="1"/>
        <end position="23"/>
    </location>
</feature>
<dbReference type="CDD" id="cd00190">
    <property type="entry name" value="Tryp_SPc"/>
    <property type="match status" value="1"/>
</dbReference>
<comment type="caution">
    <text evidence="8">The sequence shown here is derived from an EMBL/GenBank/DDBJ whole genome shotgun (WGS) entry which is preliminary data.</text>
</comment>
<evidence type="ECO:0000256" key="1">
    <source>
        <dbReference type="ARBA" id="ARBA00007664"/>
    </source>
</evidence>
<dbReference type="STRING" id="7375.A0A0L0BZ86"/>
<dbReference type="InterPro" id="IPR009003">
    <property type="entry name" value="Peptidase_S1_PA"/>
</dbReference>
<dbReference type="Gene3D" id="2.40.10.10">
    <property type="entry name" value="Trypsin-like serine proteases"/>
    <property type="match status" value="1"/>
</dbReference>
<keyword evidence="6" id="KW-0732">Signal</keyword>
<comment type="similarity">
    <text evidence="1">Belongs to the peptidase S1 family.</text>
</comment>
<dbReference type="InterPro" id="IPR001314">
    <property type="entry name" value="Peptidase_S1A"/>
</dbReference>
<reference evidence="8 9" key="1">
    <citation type="journal article" date="2015" name="Nat. Commun.">
        <title>Lucilia cuprina genome unlocks parasitic fly biology to underpin future interventions.</title>
        <authorList>
            <person name="Anstead C.A."/>
            <person name="Korhonen P.K."/>
            <person name="Young N.D."/>
            <person name="Hall R.S."/>
            <person name="Jex A.R."/>
            <person name="Murali S.C."/>
            <person name="Hughes D.S."/>
            <person name="Lee S.F."/>
            <person name="Perry T."/>
            <person name="Stroehlein A.J."/>
            <person name="Ansell B.R."/>
            <person name="Breugelmans B."/>
            <person name="Hofmann A."/>
            <person name="Qu J."/>
            <person name="Dugan S."/>
            <person name="Lee S.L."/>
            <person name="Chao H."/>
            <person name="Dinh H."/>
            <person name="Han Y."/>
            <person name="Doddapaneni H.V."/>
            <person name="Worley K.C."/>
            <person name="Muzny D.M."/>
            <person name="Ioannidis P."/>
            <person name="Waterhouse R.M."/>
            <person name="Zdobnov E.M."/>
            <person name="James P.J."/>
            <person name="Bagnall N.H."/>
            <person name="Kotze A.C."/>
            <person name="Gibbs R.A."/>
            <person name="Richards S."/>
            <person name="Batterham P."/>
            <person name="Gasser R.B."/>
        </authorList>
    </citation>
    <scope>NUCLEOTIDE SEQUENCE [LARGE SCALE GENOMIC DNA]</scope>
    <source>
        <strain evidence="8 9">LS</strain>
        <tissue evidence="8">Full body</tissue>
    </source>
</reference>
<accession>A0A0L0BZ86</accession>
<evidence type="ECO:0000256" key="6">
    <source>
        <dbReference type="SAM" id="SignalP"/>
    </source>
</evidence>
<dbReference type="PROSITE" id="PS50240">
    <property type="entry name" value="TRYPSIN_DOM"/>
    <property type="match status" value="1"/>
</dbReference>
<dbReference type="InterPro" id="IPR018114">
    <property type="entry name" value="TRYPSIN_HIS"/>
</dbReference>
<dbReference type="InterPro" id="IPR043504">
    <property type="entry name" value="Peptidase_S1_PA_chymotrypsin"/>
</dbReference>
<dbReference type="Pfam" id="PF00089">
    <property type="entry name" value="Trypsin"/>
    <property type="match status" value="1"/>
</dbReference>
<keyword evidence="5" id="KW-1015">Disulfide bond</keyword>
<proteinExistence type="inferred from homology"/>
<dbReference type="GO" id="GO:0006508">
    <property type="term" value="P:proteolysis"/>
    <property type="evidence" value="ECO:0007669"/>
    <property type="project" value="UniProtKB-KW"/>
</dbReference>
<protein>
    <recommendedName>
        <fullName evidence="7">Peptidase S1 domain-containing protein</fullName>
    </recommendedName>
</protein>
<keyword evidence="4" id="KW-0720">Serine protease</keyword>
<sequence length="262" mass="28875">MHKIRIVQVLWIILSLHIMISRSKIIPKPRIAGGDAVNITEAKFMVQVISDTHCGGSLVTPIHVITAAHCVEGIEPSDVTVIGGATYFNKDGLRRNIDTIYLPEEYDNIESSLDIAVLRLSSPLTGPDVATIDLCSTQWEEGALFKVYGWGAIFENAIYINDYIVLMQYFRVPLQLHMVEVPALTVDICENLYGNVLPNVYFCAGIVGEKDSCHGDSGGPAVYNNQLCGVVSQGLPCPEISLYVNINHVRDFLEKIIQLDGE</sequence>
<feature type="chain" id="PRO_5005535299" description="Peptidase S1 domain-containing protein" evidence="6">
    <location>
        <begin position="24"/>
        <end position="262"/>
    </location>
</feature>
<keyword evidence="9" id="KW-1185">Reference proteome</keyword>
<evidence type="ECO:0000256" key="3">
    <source>
        <dbReference type="ARBA" id="ARBA00022801"/>
    </source>
</evidence>
<dbReference type="SUPFAM" id="SSF50494">
    <property type="entry name" value="Trypsin-like serine proteases"/>
    <property type="match status" value="1"/>
</dbReference>
<evidence type="ECO:0000313" key="9">
    <source>
        <dbReference type="Proteomes" id="UP000037069"/>
    </source>
</evidence>
<evidence type="ECO:0000256" key="4">
    <source>
        <dbReference type="ARBA" id="ARBA00022825"/>
    </source>
</evidence>
<keyword evidence="3" id="KW-0378">Hydrolase</keyword>
<evidence type="ECO:0000256" key="2">
    <source>
        <dbReference type="ARBA" id="ARBA00022670"/>
    </source>
</evidence>
<dbReference type="AlphaFoldDB" id="A0A0L0BZ86"/>
<name>A0A0L0BZ86_LUCCU</name>
<dbReference type="PRINTS" id="PR00722">
    <property type="entry name" value="CHYMOTRYPSIN"/>
</dbReference>
<dbReference type="PANTHER" id="PTHR24276:SF91">
    <property type="entry name" value="AT26814P-RELATED"/>
    <property type="match status" value="1"/>
</dbReference>
<organism evidence="8 9">
    <name type="scientific">Lucilia cuprina</name>
    <name type="common">Green bottle fly</name>
    <name type="synonym">Australian sheep blowfly</name>
    <dbReference type="NCBI Taxonomy" id="7375"/>
    <lineage>
        <taxon>Eukaryota</taxon>
        <taxon>Metazoa</taxon>
        <taxon>Ecdysozoa</taxon>
        <taxon>Arthropoda</taxon>
        <taxon>Hexapoda</taxon>
        <taxon>Insecta</taxon>
        <taxon>Pterygota</taxon>
        <taxon>Neoptera</taxon>
        <taxon>Endopterygota</taxon>
        <taxon>Diptera</taxon>
        <taxon>Brachycera</taxon>
        <taxon>Muscomorpha</taxon>
        <taxon>Oestroidea</taxon>
        <taxon>Calliphoridae</taxon>
        <taxon>Luciliinae</taxon>
        <taxon>Lucilia</taxon>
    </lineage>
</organism>
<dbReference type="OMA" id="ITEAKFM"/>
<evidence type="ECO:0000313" key="8">
    <source>
        <dbReference type="EMBL" id="KNC25340.1"/>
    </source>
</evidence>
<dbReference type="PANTHER" id="PTHR24276">
    <property type="entry name" value="POLYSERASE-RELATED"/>
    <property type="match status" value="1"/>
</dbReference>
<dbReference type="InterPro" id="IPR001254">
    <property type="entry name" value="Trypsin_dom"/>
</dbReference>
<dbReference type="GO" id="GO:0004252">
    <property type="term" value="F:serine-type endopeptidase activity"/>
    <property type="evidence" value="ECO:0007669"/>
    <property type="project" value="InterPro"/>
</dbReference>
<dbReference type="FunFam" id="2.40.10.10:FF:000068">
    <property type="entry name" value="transmembrane protease serine 2"/>
    <property type="match status" value="1"/>
</dbReference>
<evidence type="ECO:0000256" key="5">
    <source>
        <dbReference type="ARBA" id="ARBA00023157"/>
    </source>
</evidence>
<dbReference type="Proteomes" id="UP000037069">
    <property type="component" value="Unassembled WGS sequence"/>
</dbReference>
<evidence type="ECO:0000259" key="7">
    <source>
        <dbReference type="PROSITE" id="PS50240"/>
    </source>
</evidence>